<feature type="domain" description="C2H2-type" evidence="6">
    <location>
        <begin position="271"/>
        <end position="300"/>
    </location>
</feature>
<dbReference type="OrthoDB" id="4748970at2759"/>
<dbReference type="GO" id="GO:0008270">
    <property type="term" value="F:zinc ion binding"/>
    <property type="evidence" value="ECO:0007669"/>
    <property type="project" value="UniProtKB-KW"/>
</dbReference>
<dbReference type="AlphaFoldDB" id="A0A8J6EJH0"/>
<dbReference type="EMBL" id="WNTK01000352">
    <property type="protein sequence ID" value="KAG9470116.1"/>
    <property type="molecule type" value="Genomic_DNA"/>
</dbReference>
<evidence type="ECO:0000256" key="3">
    <source>
        <dbReference type="ARBA" id="ARBA00022771"/>
    </source>
</evidence>
<evidence type="ECO:0000259" key="6">
    <source>
        <dbReference type="PROSITE" id="PS50157"/>
    </source>
</evidence>
<dbReference type="PROSITE" id="PS00028">
    <property type="entry name" value="ZINC_FINGER_C2H2_1"/>
    <property type="match status" value="3"/>
</dbReference>
<evidence type="ECO:0000256" key="1">
    <source>
        <dbReference type="ARBA" id="ARBA00022723"/>
    </source>
</evidence>
<name>A0A8J6EJH0_ELECQ</name>
<dbReference type="GO" id="GO:0000978">
    <property type="term" value="F:RNA polymerase II cis-regulatory region sequence-specific DNA binding"/>
    <property type="evidence" value="ECO:0007669"/>
    <property type="project" value="TreeGrafter"/>
</dbReference>
<evidence type="ECO:0000256" key="2">
    <source>
        <dbReference type="ARBA" id="ARBA00022737"/>
    </source>
</evidence>
<accession>A0A8J6EJH0</accession>
<evidence type="ECO:0000313" key="8">
    <source>
        <dbReference type="Proteomes" id="UP000770717"/>
    </source>
</evidence>
<evidence type="ECO:0000313" key="7">
    <source>
        <dbReference type="EMBL" id="KAG9470116.1"/>
    </source>
</evidence>
<feature type="domain" description="C2H2-type" evidence="6">
    <location>
        <begin position="241"/>
        <end position="270"/>
    </location>
</feature>
<protein>
    <recommendedName>
        <fullName evidence="6">C2H2-type domain-containing protein</fullName>
    </recommendedName>
</protein>
<dbReference type="PROSITE" id="PS50157">
    <property type="entry name" value="ZINC_FINGER_C2H2_2"/>
    <property type="match status" value="3"/>
</dbReference>
<dbReference type="FunFam" id="3.30.160.60:FF:000007">
    <property type="entry name" value="Basic krueppel-like factor 3"/>
    <property type="match status" value="1"/>
</dbReference>
<dbReference type="Pfam" id="PF00096">
    <property type="entry name" value="zf-C2H2"/>
    <property type="match status" value="3"/>
</dbReference>
<dbReference type="PANTHER" id="PTHR23235">
    <property type="entry name" value="KRUEPPEL-LIKE TRANSCRIPTION FACTOR"/>
    <property type="match status" value="1"/>
</dbReference>
<gene>
    <name evidence="7" type="ORF">GDO78_018816</name>
</gene>
<dbReference type="GO" id="GO:0000981">
    <property type="term" value="F:DNA-binding transcription factor activity, RNA polymerase II-specific"/>
    <property type="evidence" value="ECO:0007669"/>
    <property type="project" value="TreeGrafter"/>
</dbReference>
<evidence type="ECO:0000256" key="4">
    <source>
        <dbReference type="ARBA" id="ARBA00022833"/>
    </source>
</evidence>
<reference evidence="7" key="1">
    <citation type="thesis" date="2020" institute="ProQuest LLC" country="789 East Eisenhower Parkway, Ann Arbor, MI, USA">
        <title>Comparative Genomics and Chromosome Evolution.</title>
        <authorList>
            <person name="Mudd A.B."/>
        </authorList>
    </citation>
    <scope>NUCLEOTIDE SEQUENCE</scope>
    <source>
        <strain evidence="7">HN-11 Male</strain>
        <tissue evidence="7">Kidney and liver</tissue>
    </source>
</reference>
<dbReference type="SMART" id="SM00355">
    <property type="entry name" value="ZnF_C2H2"/>
    <property type="match status" value="3"/>
</dbReference>
<dbReference type="Gene3D" id="3.30.160.60">
    <property type="entry name" value="Classic Zinc Finger"/>
    <property type="match status" value="3"/>
</dbReference>
<keyword evidence="4" id="KW-0862">Zinc</keyword>
<dbReference type="InterPro" id="IPR013087">
    <property type="entry name" value="Znf_C2H2_type"/>
</dbReference>
<keyword evidence="1" id="KW-0479">Metal-binding</keyword>
<keyword evidence="8" id="KW-1185">Reference proteome</keyword>
<dbReference type="PANTHER" id="PTHR23235:SF156">
    <property type="entry name" value="KRUPPEL-LIKE FACTOR 18"/>
    <property type="match status" value="1"/>
</dbReference>
<feature type="domain" description="C2H2-type" evidence="6">
    <location>
        <begin position="301"/>
        <end position="328"/>
    </location>
</feature>
<proteinExistence type="predicted"/>
<dbReference type="InterPro" id="IPR036236">
    <property type="entry name" value="Znf_C2H2_sf"/>
</dbReference>
<comment type="caution">
    <text evidence="7">The sequence shown here is derived from an EMBL/GenBank/DDBJ whole genome shotgun (WGS) entry which is preliminary data.</text>
</comment>
<organism evidence="7 8">
    <name type="scientific">Eleutherodactylus coqui</name>
    <name type="common">Puerto Rican coqui</name>
    <dbReference type="NCBI Taxonomy" id="57060"/>
    <lineage>
        <taxon>Eukaryota</taxon>
        <taxon>Metazoa</taxon>
        <taxon>Chordata</taxon>
        <taxon>Craniata</taxon>
        <taxon>Vertebrata</taxon>
        <taxon>Euteleostomi</taxon>
        <taxon>Amphibia</taxon>
        <taxon>Batrachia</taxon>
        <taxon>Anura</taxon>
        <taxon>Neobatrachia</taxon>
        <taxon>Hyloidea</taxon>
        <taxon>Eleutherodactylidae</taxon>
        <taxon>Eleutherodactylinae</taxon>
        <taxon>Eleutherodactylus</taxon>
        <taxon>Eleutherodactylus</taxon>
    </lineage>
</organism>
<keyword evidence="3 5" id="KW-0863">Zinc-finger</keyword>
<keyword evidence="2" id="KW-0677">Repeat</keyword>
<dbReference type="Proteomes" id="UP000770717">
    <property type="component" value="Unassembled WGS sequence"/>
</dbReference>
<sequence>MALASCDLQSQFTYDNNQIWDFAVSQMEPEVLTVPPADQNLHFTPSDFTTREIKKESYWDLDFLKYNFSDVSMGVGYSSQTPNTQGHLPAFTDMCQSDLADTLLLSSEDNLTHPASFDGSSVMVTQTMASTNINHSNQHLDNANYSIQQSIPTTYVYLPPPKQELTSTTSAHFSTNQVPIIPRTTFSVLDSQFYQPLSSTMPYYILPQLCNPRSTQTMAYTQKDKKLKQGRRRPNRTVTCHRCTHEGCNKTYTKSSHLKAHLRTHTGEKPYVCEWHGCDWKFARSDELTRHIRKHTGVRPFQCCMCERTFARSDHLALHMKRHVDKGTL</sequence>
<dbReference type="SUPFAM" id="SSF57667">
    <property type="entry name" value="beta-beta-alpha zinc fingers"/>
    <property type="match status" value="2"/>
</dbReference>
<evidence type="ECO:0000256" key="5">
    <source>
        <dbReference type="PROSITE-ProRule" id="PRU00042"/>
    </source>
</evidence>